<accession>A0ACC1YQP1</accession>
<sequence>MGYNRTEQETNLFNNSSSLSEALLFATMCIIGLPVDVYVKDGSVYSGIFYTASVEKDYGIVLKKAKLTKKGKSNANVANGAVIETLVILSGDLVQVVAKRVQLPADGIAVNFAGDDVEAVVGTVPPTEGQISEARRPIKSGMNKRRNQKRILVHNENGYFPGDVPTKAEKEHEGKKLLVNNIRNAIEVQHGKRDGIDVAKIEEASVDRINGRQVGDQRSQSEQDSCAQTFELCTEENADGVQGSSSNLGACQGPVIPADGVHLSMTFKHVNGVSHAPAHELDKPENQCRERPTSADTSSLGSAQSSVSTTSTPVIDVMSGSCCSSSATSTEVVPPQSSQSNKSSKEFKLNPGAKIFSPSFANPISATPPAAPAVASMAYMPSNSPVLPVAAAQTEVGISPYVPHSSMPAKFVPYGNLTAGNGGGATQFSQPIVGHVGSRTQPVRYAGQYPVQAGPAYVHPNSQAVMVGRLGGQVLYVQPVSNDLVQGVAAISPVSARPALTPHQVQFPKHQGGAAGQALQLCVPAPLVGSGLQPFPVPGHIPVLQPPIPANRPVPVPGSNGLYSTKFP</sequence>
<comment type="caution">
    <text evidence="1">The sequence shown here is derived from an EMBL/GenBank/DDBJ whole genome shotgun (WGS) entry which is preliminary data.</text>
</comment>
<reference evidence="1 2" key="1">
    <citation type="journal article" date="2023" name="Science">
        <title>Complex scaffold remodeling in plant triterpene biosynthesis.</title>
        <authorList>
            <person name="De La Pena R."/>
            <person name="Hodgson H."/>
            <person name="Liu J.C."/>
            <person name="Stephenson M.J."/>
            <person name="Martin A.C."/>
            <person name="Owen C."/>
            <person name="Harkess A."/>
            <person name="Leebens-Mack J."/>
            <person name="Jimenez L.E."/>
            <person name="Osbourn A."/>
            <person name="Sattely E.S."/>
        </authorList>
    </citation>
    <scope>NUCLEOTIDE SEQUENCE [LARGE SCALE GENOMIC DNA]</scope>
    <source>
        <strain evidence="2">cv. JPN11</strain>
        <tissue evidence="1">Leaf</tissue>
    </source>
</reference>
<protein>
    <submittedName>
        <fullName evidence="1">Polyadenylate-binding protein-interacting protein 4-like</fullName>
    </submittedName>
</protein>
<evidence type="ECO:0000313" key="1">
    <source>
        <dbReference type="EMBL" id="KAJ4726082.1"/>
    </source>
</evidence>
<name>A0ACC1YQP1_MELAZ</name>
<dbReference type="EMBL" id="CM051395">
    <property type="protein sequence ID" value="KAJ4726082.1"/>
    <property type="molecule type" value="Genomic_DNA"/>
</dbReference>
<gene>
    <name evidence="1" type="ORF">OWV82_004844</name>
</gene>
<keyword evidence="2" id="KW-1185">Reference proteome</keyword>
<organism evidence="1 2">
    <name type="scientific">Melia azedarach</name>
    <name type="common">Chinaberry tree</name>
    <dbReference type="NCBI Taxonomy" id="155640"/>
    <lineage>
        <taxon>Eukaryota</taxon>
        <taxon>Viridiplantae</taxon>
        <taxon>Streptophyta</taxon>
        <taxon>Embryophyta</taxon>
        <taxon>Tracheophyta</taxon>
        <taxon>Spermatophyta</taxon>
        <taxon>Magnoliopsida</taxon>
        <taxon>eudicotyledons</taxon>
        <taxon>Gunneridae</taxon>
        <taxon>Pentapetalae</taxon>
        <taxon>rosids</taxon>
        <taxon>malvids</taxon>
        <taxon>Sapindales</taxon>
        <taxon>Meliaceae</taxon>
        <taxon>Melia</taxon>
    </lineage>
</organism>
<dbReference type="Proteomes" id="UP001164539">
    <property type="component" value="Chromosome 2"/>
</dbReference>
<evidence type="ECO:0000313" key="2">
    <source>
        <dbReference type="Proteomes" id="UP001164539"/>
    </source>
</evidence>
<proteinExistence type="predicted"/>